<dbReference type="SUPFAM" id="SSF53098">
    <property type="entry name" value="Ribonuclease H-like"/>
    <property type="match status" value="1"/>
</dbReference>
<dbReference type="GO" id="GO:0005634">
    <property type="term" value="C:nucleus"/>
    <property type="evidence" value="ECO:0007669"/>
    <property type="project" value="UniProtKB-SubCell"/>
</dbReference>
<accession>A0A445D847</accession>
<evidence type="ECO:0000256" key="4">
    <source>
        <dbReference type="ARBA" id="ARBA00022833"/>
    </source>
</evidence>
<feature type="domain" description="BED-type" evidence="9">
    <location>
        <begin position="15"/>
        <end position="73"/>
    </location>
</feature>
<keyword evidence="4" id="KW-0862">Zinc</keyword>
<gene>
    <name evidence="10" type="ORF">Ahy_A05g025311</name>
</gene>
<feature type="region of interest" description="Disordered" evidence="8">
    <location>
        <begin position="83"/>
        <end position="111"/>
    </location>
</feature>
<dbReference type="Proteomes" id="UP000289738">
    <property type="component" value="Chromosome A05"/>
</dbReference>
<organism evidence="10 11">
    <name type="scientific">Arachis hypogaea</name>
    <name type="common">Peanut</name>
    <dbReference type="NCBI Taxonomy" id="3818"/>
    <lineage>
        <taxon>Eukaryota</taxon>
        <taxon>Viridiplantae</taxon>
        <taxon>Streptophyta</taxon>
        <taxon>Embryophyta</taxon>
        <taxon>Tracheophyta</taxon>
        <taxon>Spermatophyta</taxon>
        <taxon>Magnoliopsida</taxon>
        <taxon>eudicotyledons</taxon>
        <taxon>Gunneridae</taxon>
        <taxon>Pentapetalae</taxon>
        <taxon>rosids</taxon>
        <taxon>fabids</taxon>
        <taxon>Fabales</taxon>
        <taxon>Fabaceae</taxon>
        <taxon>Papilionoideae</taxon>
        <taxon>50 kb inversion clade</taxon>
        <taxon>dalbergioids sensu lato</taxon>
        <taxon>Dalbergieae</taxon>
        <taxon>Pterocarpus clade</taxon>
        <taxon>Arachis</taxon>
    </lineage>
</organism>
<sequence length="824" mass="93811">MSSIINLEEVPVTPMKRDPAWKHVQMFKNGKKEQLKCIYCKKLFNGGGIYRVKEHLACRKGNGSICSLVPKDVTFHMQQSLEDSGTKKIKKGKKQKQQKQQKKQKKQKIEEEIMPLVSNQVDENDEVVDAHVGEGMSKNAATKKRKKQKAEEEETMVSNQVFENHELVVAGEGMSINVVDAHVGEGMSKNAATKKRKKQKAEEEETMVSNQVFENHELVVAGEGMSINVEMTKNSTPMHSTDIDADSEAVLAVEKNALGPKGFDNDIKTAIGQFLYYVGAPFDAVNSVYFKQMVEAISSRGSGFECPSQHELRGWVLKYSVEEMKNDVERCRLKWGRTGCSILVDQLTTEAGRVLLNFFACFPDGIICLKTFDSTEIFVPAKCYELIRQVVEEIGVGHVLQVITPGEELYAVAGKWLTDTFPTLFWSPSAAYCIDLIFEDFGNIEWISIVIEQARSITRFVYNCSAVLSMVRRYTLGTDIVDPAFSHLSTNFSTIKRFVDLKHKLQTMITSQEWMDCPYSKKAEGLEMLDILSDKVFWSSCQMIVRLTAPLLGVLRIATSELKPAMGYIYAGIYRAKEAIKKALVKREDYMVYWNIIHNRWERLWNHPLHAAGFYLNPKFFYSIHGDMQSQILSRLFDCIERLVPDTRIQDKIVKEITLYKTAAGDFGRKMAIRARNNLLPTEWWSTYGGGCPNLSRLSIRILSQTCSLPMYKRNQMSFEQKVNSGNFIVSQHISDLAFVQHNLQLRQMLTSKEQNLSDPLSFNSIGMVEEWIRPNDLLFEENGSSYWMVLDPSVNSMLIRPSNDEAEELGEGFDDHEIFNYGK</sequence>
<dbReference type="GO" id="GO:0003677">
    <property type="term" value="F:DNA binding"/>
    <property type="evidence" value="ECO:0007669"/>
    <property type="project" value="UniProtKB-KW"/>
</dbReference>
<feature type="compositionally biased region" description="Basic residues" evidence="8">
    <location>
        <begin position="87"/>
        <end position="106"/>
    </location>
</feature>
<dbReference type="Pfam" id="PF04937">
    <property type="entry name" value="DUF659"/>
    <property type="match status" value="1"/>
</dbReference>
<dbReference type="GO" id="GO:0046983">
    <property type="term" value="F:protein dimerization activity"/>
    <property type="evidence" value="ECO:0007669"/>
    <property type="project" value="InterPro"/>
</dbReference>
<keyword evidence="2" id="KW-0479">Metal-binding</keyword>
<evidence type="ECO:0000256" key="5">
    <source>
        <dbReference type="ARBA" id="ARBA00023125"/>
    </source>
</evidence>
<evidence type="ECO:0000256" key="3">
    <source>
        <dbReference type="ARBA" id="ARBA00022771"/>
    </source>
</evidence>
<evidence type="ECO:0000259" key="9">
    <source>
        <dbReference type="PROSITE" id="PS50808"/>
    </source>
</evidence>
<evidence type="ECO:0000256" key="8">
    <source>
        <dbReference type="SAM" id="MobiDB-lite"/>
    </source>
</evidence>
<dbReference type="Pfam" id="PF05699">
    <property type="entry name" value="Dimer_Tnp_hAT"/>
    <property type="match status" value="1"/>
</dbReference>
<evidence type="ECO:0000256" key="1">
    <source>
        <dbReference type="ARBA" id="ARBA00004123"/>
    </source>
</evidence>
<evidence type="ECO:0000313" key="11">
    <source>
        <dbReference type="Proteomes" id="UP000289738"/>
    </source>
</evidence>
<dbReference type="STRING" id="3818.A0A445D847"/>
<evidence type="ECO:0000256" key="6">
    <source>
        <dbReference type="ARBA" id="ARBA00023242"/>
    </source>
</evidence>
<dbReference type="EMBL" id="SDMP01000005">
    <property type="protein sequence ID" value="RYR59425.1"/>
    <property type="molecule type" value="Genomic_DNA"/>
</dbReference>
<dbReference type="PANTHER" id="PTHR32166">
    <property type="entry name" value="OSJNBA0013A04.12 PROTEIN"/>
    <property type="match status" value="1"/>
</dbReference>
<evidence type="ECO:0000313" key="10">
    <source>
        <dbReference type="EMBL" id="RYR59425.1"/>
    </source>
</evidence>
<dbReference type="PROSITE" id="PS50808">
    <property type="entry name" value="ZF_BED"/>
    <property type="match status" value="1"/>
</dbReference>
<dbReference type="InterPro" id="IPR008906">
    <property type="entry name" value="HATC_C_dom"/>
</dbReference>
<comment type="subcellular location">
    <subcellularLocation>
        <location evidence="1">Nucleus</location>
    </subcellularLocation>
</comment>
<evidence type="ECO:0000256" key="7">
    <source>
        <dbReference type="PROSITE-ProRule" id="PRU00027"/>
    </source>
</evidence>
<keyword evidence="6" id="KW-0539">Nucleus</keyword>
<dbReference type="InterPro" id="IPR007021">
    <property type="entry name" value="DUF659"/>
</dbReference>
<keyword evidence="3 7" id="KW-0863">Zinc-finger</keyword>
<evidence type="ECO:0000256" key="2">
    <source>
        <dbReference type="ARBA" id="ARBA00022723"/>
    </source>
</evidence>
<dbReference type="InterPro" id="IPR012337">
    <property type="entry name" value="RNaseH-like_sf"/>
</dbReference>
<reference evidence="10 11" key="1">
    <citation type="submission" date="2019-01" db="EMBL/GenBank/DDBJ databases">
        <title>Sequencing of cultivated peanut Arachis hypogaea provides insights into genome evolution and oil improvement.</title>
        <authorList>
            <person name="Chen X."/>
        </authorList>
    </citation>
    <scope>NUCLEOTIDE SEQUENCE [LARGE SCALE GENOMIC DNA]</scope>
    <source>
        <strain evidence="11">cv. Fuhuasheng</strain>
        <tissue evidence="10">Leaves</tissue>
    </source>
</reference>
<feature type="region of interest" description="Disordered" evidence="8">
    <location>
        <begin position="136"/>
        <end position="156"/>
    </location>
</feature>
<proteinExistence type="predicted"/>
<dbReference type="GO" id="GO:0008270">
    <property type="term" value="F:zinc ion binding"/>
    <property type="evidence" value="ECO:0007669"/>
    <property type="project" value="UniProtKB-KW"/>
</dbReference>
<keyword evidence="11" id="KW-1185">Reference proteome</keyword>
<name>A0A445D847_ARAHY</name>
<dbReference type="InterPro" id="IPR003656">
    <property type="entry name" value="Znf_BED"/>
</dbReference>
<comment type="caution">
    <text evidence="10">The sequence shown here is derived from an EMBL/GenBank/DDBJ whole genome shotgun (WGS) entry which is preliminary data.</text>
</comment>
<protein>
    <recommendedName>
        <fullName evidence="9">BED-type domain-containing protein</fullName>
    </recommendedName>
</protein>
<dbReference type="AlphaFoldDB" id="A0A445D847"/>
<dbReference type="PANTHER" id="PTHR32166:SF119">
    <property type="entry name" value="TRANSPOSON SUPERFAMILY, PUTATIVE-RELATED"/>
    <property type="match status" value="1"/>
</dbReference>
<keyword evidence="5" id="KW-0238">DNA-binding</keyword>
<dbReference type="OrthoDB" id="645489at2759"/>